<keyword evidence="10 11" id="KW-0119">Carbohydrate metabolism</keyword>
<dbReference type="HAMAP" id="MF_02227">
    <property type="entry name" value="RPE"/>
    <property type="match status" value="1"/>
</dbReference>
<feature type="active site" description="Proton donor" evidence="10 12">
    <location>
        <position position="180"/>
    </location>
</feature>
<feature type="binding site" evidence="10 13">
    <location>
        <position position="40"/>
    </location>
    <ligand>
        <name>a divalent metal cation</name>
        <dbReference type="ChEBI" id="CHEBI:60240"/>
    </ligand>
</feature>
<dbReference type="PANTHER" id="PTHR11749">
    <property type="entry name" value="RIBULOSE-5-PHOSPHATE-3-EPIMERASE"/>
    <property type="match status" value="1"/>
</dbReference>
<dbReference type="InterPro" id="IPR000056">
    <property type="entry name" value="Ribul_P_3_epim-like"/>
</dbReference>
<feature type="binding site" evidence="14">
    <location>
        <position position="182"/>
    </location>
    <ligand>
        <name>substrate</name>
    </ligand>
</feature>
<comment type="catalytic activity">
    <reaction evidence="1 10 11">
        <text>D-ribulose 5-phosphate = D-xylulose 5-phosphate</text>
        <dbReference type="Rhea" id="RHEA:13677"/>
        <dbReference type="ChEBI" id="CHEBI:57737"/>
        <dbReference type="ChEBI" id="CHEBI:58121"/>
        <dbReference type="EC" id="5.1.3.1"/>
    </reaction>
</comment>
<dbReference type="GO" id="GO:0019323">
    <property type="term" value="P:pentose catabolic process"/>
    <property type="evidence" value="ECO:0007669"/>
    <property type="project" value="UniProtKB-UniRule"/>
</dbReference>
<evidence type="ECO:0000256" key="2">
    <source>
        <dbReference type="ARBA" id="ARBA00001936"/>
    </source>
</evidence>
<dbReference type="InterPro" id="IPR026019">
    <property type="entry name" value="Ribul_P_3_epim"/>
</dbReference>
<dbReference type="InterPro" id="IPR011060">
    <property type="entry name" value="RibuloseP-bd_barrel"/>
</dbReference>
<evidence type="ECO:0000256" key="8">
    <source>
        <dbReference type="ARBA" id="ARBA00022723"/>
    </source>
</evidence>
<evidence type="ECO:0000256" key="5">
    <source>
        <dbReference type="ARBA" id="ARBA00001954"/>
    </source>
</evidence>
<name>A4GJ09_9BACT</name>
<dbReference type="SUPFAM" id="SSF51366">
    <property type="entry name" value="Ribulose-phoshate binding barrel"/>
    <property type="match status" value="1"/>
</dbReference>
<feature type="binding site" evidence="10">
    <location>
        <begin position="180"/>
        <end position="182"/>
    </location>
    <ligand>
        <name>substrate</name>
    </ligand>
</feature>
<keyword evidence="13" id="KW-0170">Cobalt</keyword>
<reference evidence="15" key="1">
    <citation type="journal article" date="2007" name="Environ. Microbiol.">
        <title>Quantitative distribution of presumptive archaeal and bacterial nitrifiers in Monterey Bay and the North Pacific Subtropical Gyre.</title>
        <authorList>
            <person name="Mincer T.J."/>
            <person name="Church M.J."/>
            <person name="Taylor L.T."/>
            <person name="Preston C."/>
            <person name="Karl D.M."/>
            <person name="Delong E.F."/>
        </authorList>
    </citation>
    <scope>NUCLEOTIDE SEQUENCE</scope>
</reference>
<dbReference type="EC" id="5.1.3.1" evidence="7 10"/>
<evidence type="ECO:0000256" key="13">
    <source>
        <dbReference type="PIRSR" id="PIRSR001461-2"/>
    </source>
</evidence>
<feature type="binding site" evidence="10 13">
    <location>
        <position position="180"/>
    </location>
    <ligand>
        <name>a divalent metal cation</name>
        <dbReference type="ChEBI" id="CHEBI:60240"/>
    </ligand>
</feature>
<dbReference type="AlphaFoldDB" id="A4GJ09"/>
<dbReference type="GO" id="GO:0046872">
    <property type="term" value="F:metal ion binding"/>
    <property type="evidence" value="ECO:0007669"/>
    <property type="project" value="UniProtKB-UniRule"/>
</dbReference>
<dbReference type="InterPro" id="IPR013785">
    <property type="entry name" value="Aldolase_TIM"/>
</dbReference>
<keyword evidence="13" id="KW-0464">Manganese</keyword>
<dbReference type="EMBL" id="EF106972">
    <property type="protein sequence ID" value="ABK80602.1"/>
    <property type="molecule type" value="Genomic_DNA"/>
</dbReference>
<dbReference type="GO" id="GO:0005737">
    <property type="term" value="C:cytoplasm"/>
    <property type="evidence" value="ECO:0007669"/>
    <property type="project" value="UniProtKB-ARBA"/>
</dbReference>
<feature type="binding site" evidence="10 13">
    <location>
        <position position="38"/>
    </location>
    <ligand>
        <name>a divalent metal cation</name>
        <dbReference type="ChEBI" id="CHEBI:60240"/>
    </ligand>
</feature>
<organism evidence="15">
    <name type="scientific">uncultured marine Nitrospinaceae bacterium</name>
    <dbReference type="NCBI Taxonomy" id="482920"/>
    <lineage>
        <taxon>Bacteria</taxon>
        <taxon>Pseudomonadati</taxon>
        <taxon>Nitrospinota/Tectimicrobiota group</taxon>
        <taxon>Nitrospinota</taxon>
        <taxon>Nitrospinia</taxon>
        <taxon>Nitrospinales</taxon>
        <taxon>Nitrospinaceae</taxon>
        <taxon>environmental samples</taxon>
    </lineage>
</organism>
<comment type="function">
    <text evidence="10">Catalyzes the reversible epimerization of D-ribulose 5-phosphate to D-xylulose 5-phosphate.</text>
</comment>
<proteinExistence type="inferred from homology"/>
<comment type="cofactor">
    <cofactor evidence="2">
        <name>Mn(2+)</name>
        <dbReference type="ChEBI" id="CHEBI:29035"/>
    </cofactor>
</comment>
<evidence type="ECO:0000256" key="11">
    <source>
        <dbReference type="PIRNR" id="PIRNR001461"/>
    </source>
</evidence>
<dbReference type="GO" id="GO:0004750">
    <property type="term" value="F:D-ribulose-phosphate 3-epimerase activity"/>
    <property type="evidence" value="ECO:0007669"/>
    <property type="project" value="UniProtKB-UniRule"/>
</dbReference>
<dbReference type="PROSITE" id="PS01086">
    <property type="entry name" value="RIBUL_P_3_EPIMER_2"/>
    <property type="match status" value="1"/>
</dbReference>
<evidence type="ECO:0000256" key="3">
    <source>
        <dbReference type="ARBA" id="ARBA00001941"/>
    </source>
</evidence>
<evidence type="ECO:0000256" key="9">
    <source>
        <dbReference type="ARBA" id="ARBA00023235"/>
    </source>
</evidence>
<feature type="binding site" evidence="10 13">
    <location>
        <position position="71"/>
    </location>
    <ligand>
        <name>a divalent metal cation</name>
        <dbReference type="ChEBI" id="CHEBI:60240"/>
    </ligand>
</feature>
<dbReference type="Gene3D" id="3.20.20.70">
    <property type="entry name" value="Aldolase class I"/>
    <property type="match status" value="1"/>
</dbReference>
<sequence length="221" mass="23837">MDEKKEGVIVAPSILASDFSRLGDEVKAVEHAGADWIHIDVMDGHFVPNITIGPSVVEAIRKVTELPLDVHLMIENADNYIGEFISAGSDIITVHVEACPHLNRTIQLIKDQDIMAGVVLNPATPLSSLEEILHEIDIVLLMSVNPGFGGQKFIPSMLDKIQNLSEITSHYENPIALEVDGGITSENAGDIVQAGASVLVAGSAVFNSKDYKKAIYSLRQS</sequence>
<feature type="binding site" evidence="10 14">
    <location>
        <position position="71"/>
    </location>
    <ligand>
        <name>substrate</name>
    </ligand>
</feature>
<dbReference type="GO" id="GO:0006098">
    <property type="term" value="P:pentose-phosphate shunt"/>
    <property type="evidence" value="ECO:0007669"/>
    <property type="project" value="UniProtKB-UniRule"/>
</dbReference>
<comment type="cofactor">
    <cofactor evidence="5">
        <name>Fe(2+)</name>
        <dbReference type="ChEBI" id="CHEBI:29033"/>
    </cofactor>
</comment>
<evidence type="ECO:0000256" key="10">
    <source>
        <dbReference type="HAMAP-Rule" id="MF_02227"/>
    </source>
</evidence>
<feature type="binding site" evidence="10 14">
    <location>
        <position position="13"/>
    </location>
    <ligand>
        <name>substrate</name>
    </ligand>
</feature>
<feature type="binding site" evidence="10 14">
    <location>
        <begin position="202"/>
        <end position="203"/>
    </location>
    <ligand>
        <name>substrate</name>
    </ligand>
</feature>
<evidence type="ECO:0000256" key="14">
    <source>
        <dbReference type="PIRSR" id="PIRSR001461-3"/>
    </source>
</evidence>
<accession>A4GJ09</accession>
<comment type="pathway">
    <text evidence="10">Carbohydrate degradation.</text>
</comment>
<dbReference type="NCBIfam" id="TIGR01163">
    <property type="entry name" value="rpe"/>
    <property type="match status" value="1"/>
</dbReference>
<dbReference type="Pfam" id="PF00834">
    <property type="entry name" value="Ribul_P_3_epim"/>
    <property type="match status" value="1"/>
</dbReference>
<comment type="similarity">
    <text evidence="6 10 11">Belongs to the ribulose-phosphate 3-epimerase family.</text>
</comment>
<keyword evidence="8 10" id="KW-0479">Metal-binding</keyword>
<dbReference type="CDD" id="cd00429">
    <property type="entry name" value="RPE"/>
    <property type="match status" value="1"/>
</dbReference>
<dbReference type="FunFam" id="3.20.20.70:FF:000004">
    <property type="entry name" value="Ribulose-phosphate 3-epimerase"/>
    <property type="match status" value="1"/>
</dbReference>
<evidence type="ECO:0000256" key="4">
    <source>
        <dbReference type="ARBA" id="ARBA00001947"/>
    </source>
</evidence>
<feature type="active site" description="Proton acceptor" evidence="10 12">
    <location>
        <position position="40"/>
    </location>
</feature>
<gene>
    <name evidence="10" type="primary">rpe</name>
</gene>
<dbReference type="PIRSF" id="PIRSF001461">
    <property type="entry name" value="RPE"/>
    <property type="match status" value="1"/>
</dbReference>
<comment type="cofactor">
    <cofactor evidence="4">
        <name>Zn(2+)</name>
        <dbReference type="ChEBI" id="CHEBI:29105"/>
    </cofactor>
</comment>
<protein>
    <recommendedName>
        <fullName evidence="7 10">Ribulose-phosphate 3-epimerase</fullName>
        <ecNumber evidence="7 10">5.1.3.1</ecNumber>
    </recommendedName>
</protein>
<dbReference type="NCBIfam" id="NF004076">
    <property type="entry name" value="PRK05581.1-4"/>
    <property type="match status" value="1"/>
</dbReference>
<evidence type="ECO:0000313" key="15">
    <source>
        <dbReference type="EMBL" id="ABK80602.1"/>
    </source>
</evidence>
<evidence type="ECO:0000256" key="1">
    <source>
        <dbReference type="ARBA" id="ARBA00001782"/>
    </source>
</evidence>
<evidence type="ECO:0000256" key="12">
    <source>
        <dbReference type="PIRSR" id="PIRSR001461-1"/>
    </source>
</evidence>
<comment type="cofactor">
    <cofactor evidence="10 13">
        <name>a divalent metal cation</name>
        <dbReference type="ChEBI" id="CHEBI:60240"/>
    </cofactor>
    <text evidence="10 13">Binds 1 divalent metal cation per subunit.</text>
</comment>
<comment type="cofactor">
    <cofactor evidence="3">
        <name>Co(2+)</name>
        <dbReference type="ChEBI" id="CHEBI:48828"/>
    </cofactor>
</comment>
<keyword evidence="13" id="KW-0862">Zinc</keyword>
<keyword evidence="9 10" id="KW-0413">Isomerase</keyword>
<dbReference type="PROSITE" id="PS01085">
    <property type="entry name" value="RIBUL_P_3_EPIMER_1"/>
    <property type="match status" value="1"/>
</dbReference>
<feature type="binding site" evidence="10 14">
    <location>
        <begin position="147"/>
        <end position="150"/>
    </location>
    <ligand>
        <name>substrate</name>
    </ligand>
</feature>
<evidence type="ECO:0000256" key="7">
    <source>
        <dbReference type="ARBA" id="ARBA00013188"/>
    </source>
</evidence>
<evidence type="ECO:0000256" key="6">
    <source>
        <dbReference type="ARBA" id="ARBA00009541"/>
    </source>
</evidence>